<proteinExistence type="predicted"/>
<dbReference type="Proteomes" id="UP000789831">
    <property type="component" value="Unassembled WGS sequence"/>
</dbReference>
<dbReference type="AlphaFoldDB" id="A0A9N9BRC0"/>
<sequence length="65" mass="7319">MSANVEAGFGRFIEEAYSNEPFVKACRPLVWTGFGDAGTREHLTGARRLGFCEMQGKNYQLNKNF</sequence>
<protein>
    <submittedName>
        <fullName evidence="1">10151_t:CDS:1</fullName>
    </submittedName>
</protein>
<keyword evidence="2" id="KW-1185">Reference proteome</keyword>
<reference evidence="1" key="1">
    <citation type="submission" date="2021-06" db="EMBL/GenBank/DDBJ databases">
        <authorList>
            <person name="Kallberg Y."/>
            <person name="Tangrot J."/>
            <person name="Rosling A."/>
        </authorList>
    </citation>
    <scope>NUCLEOTIDE SEQUENCE</scope>
    <source>
        <strain evidence="1">MT106</strain>
    </source>
</reference>
<dbReference type="EMBL" id="CAJVPL010001510">
    <property type="protein sequence ID" value="CAG8574626.1"/>
    <property type="molecule type" value="Genomic_DNA"/>
</dbReference>
<name>A0A9N9BRC0_9GLOM</name>
<comment type="caution">
    <text evidence="1">The sequence shown here is derived from an EMBL/GenBank/DDBJ whole genome shotgun (WGS) entry which is preliminary data.</text>
</comment>
<organism evidence="1 2">
    <name type="scientific">Ambispora gerdemannii</name>
    <dbReference type="NCBI Taxonomy" id="144530"/>
    <lineage>
        <taxon>Eukaryota</taxon>
        <taxon>Fungi</taxon>
        <taxon>Fungi incertae sedis</taxon>
        <taxon>Mucoromycota</taxon>
        <taxon>Glomeromycotina</taxon>
        <taxon>Glomeromycetes</taxon>
        <taxon>Archaeosporales</taxon>
        <taxon>Ambisporaceae</taxon>
        <taxon>Ambispora</taxon>
    </lineage>
</organism>
<evidence type="ECO:0000313" key="1">
    <source>
        <dbReference type="EMBL" id="CAG8574626.1"/>
    </source>
</evidence>
<evidence type="ECO:0000313" key="2">
    <source>
        <dbReference type="Proteomes" id="UP000789831"/>
    </source>
</evidence>
<accession>A0A9N9BRC0</accession>
<gene>
    <name evidence="1" type="ORF">AGERDE_LOCUS7813</name>
</gene>